<dbReference type="InterPro" id="IPR017932">
    <property type="entry name" value="GATase_2_dom"/>
</dbReference>
<comment type="similarity">
    <text evidence="2">Belongs to the asparagine synthetase family.</text>
</comment>
<dbReference type="SUPFAM" id="SSF56235">
    <property type="entry name" value="N-terminal nucleophile aminohydrolases (Ntn hydrolases)"/>
    <property type="match status" value="1"/>
</dbReference>
<feature type="domain" description="Glutamine amidotransferase type-2" evidence="10">
    <location>
        <begin position="2"/>
        <end position="207"/>
    </location>
</feature>
<evidence type="ECO:0000256" key="6">
    <source>
        <dbReference type="ARBA" id="ARBA00022962"/>
    </source>
</evidence>
<keyword evidence="6 8" id="KW-0315">Glutamine amidotransferase</keyword>
<dbReference type="EC" id="6.3.5.4" evidence="3"/>
<evidence type="ECO:0000256" key="4">
    <source>
        <dbReference type="ARBA" id="ARBA00022741"/>
    </source>
</evidence>
<evidence type="ECO:0000259" key="10">
    <source>
        <dbReference type="PROSITE" id="PS51278"/>
    </source>
</evidence>
<dbReference type="Gene3D" id="3.60.20.10">
    <property type="entry name" value="Glutamine Phosphoribosylpyrophosphate, subunit 1, domain 1"/>
    <property type="match status" value="1"/>
</dbReference>
<dbReference type="Proteomes" id="UP000177579">
    <property type="component" value="Unassembled WGS sequence"/>
</dbReference>
<evidence type="ECO:0000256" key="3">
    <source>
        <dbReference type="ARBA" id="ARBA00012737"/>
    </source>
</evidence>
<comment type="caution">
    <text evidence="11">The sequence shown here is derived from an EMBL/GenBank/DDBJ whole genome shotgun (WGS) entry which is preliminary data.</text>
</comment>
<keyword evidence="4 9" id="KW-0547">Nucleotide-binding</keyword>
<dbReference type="Gene3D" id="3.40.50.620">
    <property type="entry name" value="HUPs"/>
    <property type="match status" value="1"/>
</dbReference>
<evidence type="ECO:0000256" key="2">
    <source>
        <dbReference type="ARBA" id="ARBA00005752"/>
    </source>
</evidence>
<dbReference type="PANTHER" id="PTHR43284:SF1">
    <property type="entry name" value="ASPARAGINE SYNTHETASE"/>
    <property type="match status" value="1"/>
</dbReference>
<evidence type="ECO:0000256" key="1">
    <source>
        <dbReference type="ARBA" id="ARBA00005187"/>
    </source>
</evidence>
<dbReference type="PROSITE" id="PS51278">
    <property type="entry name" value="GATASE_TYPE_2"/>
    <property type="match status" value="1"/>
</dbReference>
<dbReference type="EMBL" id="MFGO01000007">
    <property type="protein sequence ID" value="OGF41640.1"/>
    <property type="molecule type" value="Genomic_DNA"/>
</dbReference>
<dbReference type="SUPFAM" id="SSF52402">
    <property type="entry name" value="Adenine nucleotide alpha hydrolases-like"/>
    <property type="match status" value="1"/>
</dbReference>
<dbReference type="GO" id="GO:0006529">
    <property type="term" value="P:asparagine biosynthetic process"/>
    <property type="evidence" value="ECO:0007669"/>
    <property type="project" value="UniProtKB-KW"/>
</dbReference>
<evidence type="ECO:0000256" key="8">
    <source>
        <dbReference type="PIRSR" id="PIRSR001589-1"/>
    </source>
</evidence>
<dbReference type="Pfam" id="PF00733">
    <property type="entry name" value="Asn_synthase"/>
    <property type="match status" value="1"/>
</dbReference>
<sequence>MCGIFGHIGHIDKNLALKCTNTLKHRGPDGFGLHHTNDFCFGHRRLSILDLSVLGKQPMSYADNRYFITFNGEIYNFLEIKKELISRGYKFKSESDTEIILASFMEWREKCLDKFNGMWAIGIWDNKNKELFLSRDRFGKKPLFYNQQNQDLTFASEMKAITPLLPIIEVNYELIKGKVFNYEHTPECLIKDIKRFPAGHFGFFKNGKLKITRYWNTLDHLIDVPRKYTDQIEMFRELFFDACKIRMRSDVPIGTALSGGLDSSSVISVISEISKYNEQRVNKNWQNAFVASFPNTPLDESYYAKLVTKNINIKPNIINIDPIKYINNIEHYLYLFEENYNTSPIPFIATYQAMRKMGIVVTLDGHGADELFGGYEFDVVKMLNYTSWNLYQSYKILNTFYDMRDIKNSSQFNMLPPKNIYLLKFLIKKLLNKKSLRLVCGDSAHKNWNELNYFNKLLYISAHETVLPTLLRNYDRYSMTSGVEIRMPFMDYRIVSFAFSLPWQSKLKNGYTKAIIRDSLSKYMPKKITYRKTKIGFNTPIVDWMRGPLKTYFLDIINSRNFQESVFINPENTAKKIKNVIENPKATFTMGTGAWRSLAPYLWEQSFLKKIKS</sequence>
<evidence type="ECO:0000256" key="5">
    <source>
        <dbReference type="ARBA" id="ARBA00022840"/>
    </source>
</evidence>
<dbReference type="GO" id="GO:0005829">
    <property type="term" value="C:cytosol"/>
    <property type="evidence" value="ECO:0007669"/>
    <property type="project" value="TreeGrafter"/>
</dbReference>
<comment type="pathway">
    <text evidence="1">Amino-acid biosynthesis; L-asparagine biosynthesis; L-asparagine from L-aspartate (L-Gln route): step 1/1.</text>
</comment>
<organism evidence="11 12">
    <name type="scientific">Candidatus Falkowbacteria bacterium RIFOXYD2_FULL_34_120</name>
    <dbReference type="NCBI Taxonomy" id="1798007"/>
    <lineage>
        <taxon>Bacteria</taxon>
        <taxon>Candidatus Falkowiibacteriota</taxon>
    </lineage>
</organism>
<evidence type="ECO:0000256" key="9">
    <source>
        <dbReference type="PIRSR" id="PIRSR001589-2"/>
    </source>
</evidence>
<keyword evidence="8" id="KW-0061">Asparagine biosynthesis</keyword>
<feature type="active site" description="For GATase activity" evidence="8">
    <location>
        <position position="2"/>
    </location>
</feature>
<gene>
    <name evidence="11" type="ORF">A2531_06395</name>
</gene>
<dbReference type="InterPro" id="IPR051786">
    <property type="entry name" value="ASN_synthetase/amidase"/>
</dbReference>
<accession>A0A1F5TRQ6</accession>
<feature type="binding site" evidence="9">
    <location>
        <position position="96"/>
    </location>
    <ligand>
        <name>L-glutamine</name>
        <dbReference type="ChEBI" id="CHEBI:58359"/>
    </ligand>
</feature>
<dbReference type="NCBIfam" id="TIGR01536">
    <property type="entry name" value="asn_synth_AEB"/>
    <property type="match status" value="1"/>
</dbReference>
<evidence type="ECO:0000256" key="7">
    <source>
        <dbReference type="ARBA" id="ARBA00048741"/>
    </source>
</evidence>
<name>A0A1F5TRQ6_9BACT</name>
<dbReference type="InterPro" id="IPR033738">
    <property type="entry name" value="AsnB_N"/>
</dbReference>
<dbReference type="Pfam" id="PF13537">
    <property type="entry name" value="GATase_7"/>
    <property type="match status" value="1"/>
</dbReference>
<dbReference type="InterPro" id="IPR006426">
    <property type="entry name" value="Asn_synth_AEB"/>
</dbReference>
<keyword evidence="8" id="KW-0028">Amino-acid biosynthesis</keyword>
<dbReference type="InterPro" id="IPR029055">
    <property type="entry name" value="Ntn_hydrolases_N"/>
</dbReference>
<dbReference type="CDD" id="cd01991">
    <property type="entry name" value="Asn_synthase_B_C"/>
    <property type="match status" value="1"/>
</dbReference>
<dbReference type="PIRSF" id="PIRSF001589">
    <property type="entry name" value="Asn_synthetase_glu-h"/>
    <property type="match status" value="1"/>
</dbReference>
<evidence type="ECO:0000313" key="11">
    <source>
        <dbReference type="EMBL" id="OGF41640.1"/>
    </source>
</evidence>
<protein>
    <recommendedName>
        <fullName evidence="3">asparagine synthase (glutamine-hydrolyzing)</fullName>
        <ecNumber evidence="3">6.3.5.4</ecNumber>
    </recommendedName>
</protein>
<reference evidence="11 12" key="1">
    <citation type="journal article" date="2016" name="Nat. Commun.">
        <title>Thousands of microbial genomes shed light on interconnected biogeochemical processes in an aquifer system.</title>
        <authorList>
            <person name="Anantharaman K."/>
            <person name="Brown C.T."/>
            <person name="Hug L.A."/>
            <person name="Sharon I."/>
            <person name="Castelle C.J."/>
            <person name="Probst A.J."/>
            <person name="Thomas B.C."/>
            <person name="Singh A."/>
            <person name="Wilkins M.J."/>
            <person name="Karaoz U."/>
            <person name="Brodie E.L."/>
            <person name="Williams K.H."/>
            <person name="Hubbard S.S."/>
            <person name="Banfield J.F."/>
        </authorList>
    </citation>
    <scope>NUCLEOTIDE SEQUENCE [LARGE SCALE GENOMIC DNA]</scope>
</reference>
<dbReference type="AlphaFoldDB" id="A0A1F5TRQ6"/>
<dbReference type="InterPro" id="IPR001962">
    <property type="entry name" value="Asn_synthase"/>
</dbReference>
<dbReference type="CDD" id="cd00712">
    <property type="entry name" value="AsnB"/>
    <property type="match status" value="1"/>
</dbReference>
<comment type="catalytic activity">
    <reaction evidence="7">
        <text>L-aspartate + L-glutamine + ATP + H2O = L-asparagine + L-glutamate + AMP + diphosphate + H(+)</text>
        <dbReference type="Rhea" id="RHEA:12228"/>
        <dbReference type="ChEBI" id="CHEBI:15377"/>
        <dbReference type="ChEBI" id="CHEBI:15378"/>
        <dbReference type="ChEBI" id="CHEBI:29985"/>
        <dbReference type="ChEBI" id="CHEBI:29991"/>
        <dbReference type="ChEBI" id="CHEBI:30616"/>
        <dbReference type="ChEBI" id="CHEBI:33019"/>
        <dbReference type="ChEBI" id="CHEBI:58048"/>
        <dbReference type="ChEBI" id="CHEBI:58359"/>
        <dbReference type="ChEBI" id="CHEBI:456215"/>
        <dbReference type="EC" id="6.3.5.4"/>
    </reaction>
</comment>
<dbReference type="GO" id="GO:0004066">
    <property type="term" value="F:asparagine synthase (glutamine-hydrolyzing) activity"/>
    <property type="evidence" value="ECO:0007669"/>
    <property type="project" value="UniProtKB-EC"/>
</dbReference>
<evidence type="ECO:0000313" key="12">
    <source>
        <dbReference type="Proteomes" id="UP000177579"/>
    </source>
</evidence>
<proteinExistence type="inferred from homology"/>
<dbReference type="PANTHER" id="PTHR43284">
    <property type="entry name" value="ASPARAGINE SYNTHETASE (GLUTAMINE-HYDROLYZING)"/>
    <property type="match status" value="1"/>
</dbReference>
<keyword evidence="5 9" id="KW-0067">ATP-binding</keyword>
<dbReference type="InterPro" id="IPR014729">
    <property type="entry name" value="Rossmann-like_a/b/a_fold"/>
</dbReference>
<dbReference type="GO" id="GO:0005524">
    <property type="term" value="F:ATP binding"/>
    <property type="evidence" value="ECO:0007669"/>
    <property type="project" value="UniProtKB-KW"/>
</dbReference>